<dbReference type="InterPro" id="IPR001173">
    <property type="entry name" value="Glyco_trans_2-like"/>
</dbReference>
<dbReference type="CDD" id="cd06433">
    <property type="entry name" value="GT_2_WfgS_like"/>
    <property type="match status" value="1"/>
</dbReference>
<dbReference type="PANTHER" id="PTHR22916">
    <property type="entry name" value="GLYCOSYLTRANSFERASE"/>
    <property type="match status" value="1"/>
</dbReference>
<evidence type="ECO:0000259" key="2">
    <source>
        <dbReference type="Pfam" id="PF00535"/>
    </source>
</evidence>
<dbReference type="Proteomes" id="UP000249590">
    <property type="component" value="Unassembled WGS sequence"/>
</dbReference>
<proteinExistence type="predicted"/>
<keyword evidence="4" id="KW-1185">Reference proteome</keyword>
<dbReference type="Pfam" id="PF00535">
    <property type="entry name" value="Glycos_transf_2"/>
    <property type="match status" value="1"/>
</dbReference>
<dbReference type="AlphaFoldDB" id="A0A8B2NFT3"/>
<comment type="caution">
    <text evidence="3">The sequence shown here is derived from an EMBL/GenBank/DDBJ whole genome shotgun (WGS) entry which is preliminary data.</text>
</comment>
<dbReference type="SUPFAM" id="SSF53448">
    <property type="entry name" value="Nucleotide-diphospho-sugar transferases"/>
    <property type="match status" value="1"/>
</dbReference>
<feature type="compositionally biased region" description="Pro residues" evidence="1">
    <location>
        <begin position="537"/>
        <end position="548"/>
    </location>
</feature>
<sequence length="554" mass="59595">MSFTIITVAFNAADVLPATLESVLQQDFPDVETILVDGTSWDRTSEVVARYRGEVDKIATSFDAGVFYAMNEAARMASNEYVLFMNAGDRFYARETLSAIWARREGDPDILYGDHLYADAGRTTLTRAADYGALRETLRKGAITKTWLSRLPAHQATFTRASLLKARGYDTAFEICADHAFLLRAFDRGATTQYIDETVSIYAGGGLSIRRHVRCRMEFCALYRRHSENPDAIDTFFYPGEVFPDGPPPFPPTSPMNGAIVSGVFAREADAAATGAEAAGPRLAWCAGEGFRLATPAGARAHTLVLEGHNPLPGQEIEVVHEGRTIGRQGLPAGAFSVPIALSRPLEPGSVVDCLPRHGHVLAEHDGGAPDGAGDGRYVSIALRRFRFEMVRRTGLPLLGPGETAFTTRSKASAKLLAHGWAGLEDTHVWSLAERAEIAFRAEEAAEALLLVVRSNPFLAEPQTMTVELNGTVLASRTLEGRGEVRVPVADAWRTGEVNELVLAVSAVAQPPEDPRTLGLALERMVVIAPAGTPTPTSGPAPPSGPAPEPEDAP</sequence>
<evidence type="ECO:0000313" key="4">
    <source>
        <dbReference type="Proteomes" id="UP000249590"/>
    </source>
</evidence>
<gene>
    <name evidence="3" type="ORF">DLJ53_32030</name>
</gene>
<dbReference type="Gene3D" id="3.90.550.10">
    <property type="entry name" value="Spore Coat Polysaccharide Biosynthesis Protein SpsA, Chain A"/>
    <property type="match status" value="1"/>
</dbReference>
<feature type="region of interest" description="Disordered" evidence="1">
    <location>
        <begin position="529"/>
        <end position="554"/>
    </location>
</feature>
<protein>
    <recommendedName>
        <fullName evidence="2">Glycosyltransferase 2-like domain-containing protein</fullName>
    </recommendedName>
</protein>
<organism evidence="3 4">
    <name type="scientific">Acuticoccus sediminis</name>
    <dbReference type="NCBI Taxonomy" id="2184697"/>
    <lineage>
        <taxon>Bacteria</taxon>
        <taxon>Pseudomonadati</taxon>
        <taxon>Pseudomonadota</taxon>
        <taxon>Alphaproteobacteria</taxon>
        <taxon>Hyphomicrobiales</taxon>
        <taxon>Amorphaceae</taxon>
        <taxon>Acuticoccus</taxon>
    </lineage>
</organism>
<evidence type="ECO:0000313" key="3">
    <source>
        <dbReference type="EMBL" id="RAH96540.1"/>
    </source>
</evidence>
<dbReference type="InterPro" id="IPR029044">
    <property type="entry name" value="Nucleotide-diphossugar_trans"/>
</dbReference>
<reference evidence="3 4" key="1">
    <citation type="submission" date="2018-05" db="EMBL/GenBank/DDBJ databases">
        <title>Acuticoccus sediminis sp. nov., isolated from deep-sea sediment of Indian Ocean.</title>
        <authorList>
            <person name="Liu X."/>
            <person name="Lai Q."/>
            <person name="Du Y."/>
            <person name="Sun F."/>
            <person name="Zhang X."/>
            <person name="Wang S."/>
            <person name="Shao Z."/>
        </authorList>
    </citation>
    <scope>NUCLEOTIDE SEQUENCE [LARGE SCALE GENOMIC DNA]</scope>
    <source>
        <strain evidence="3 4">PTG4-2</strain>
    </source>
</reference>
<evidence type="ECO:0000256" key="1">
    <source>
        <dbReference type="SAM" id="MobiDB-lite"/>
    </source>
</evidence>
<dbReference type="EMBL" id="QHHQ01000012">
    <property type="protein sequence ID" value="RAH96540.1"/>
    <property type="molecule type" value="Genomic_DNA"/>
</dbReference>
<dbReference type="OrthoDB" id="5291101at2"/>
<dbReference type="RefSeq" id="WP_111352409.1">
    <property type="nucleotide sequence ID" value="NZ_QHHQ01000012.1"/>
</dbReference>
<name>A0A8B2NFT3_9HYPH</name>
<dbReference type="PANTHER" id="PTHR22916:SF67">
    <property type="entry name" value="COLANIC ACID BIOSYNTHESIS GLYCOSYL TRANSFERASE WCAE-RELATED"/>
    <property type="match status" value="1"/>
</dbReference>
<dbReference type="GO" id="GO:0016758">
    <property type="term" value="F:hexosyltransferase activity"/>
    <property type="evidence" value="ECO:0007669"/>
    <property type="project" value="UniProtKB-ARBA"/>
</dbReference>
<accession>A0A8B2NFT3</accession>
<feature type="domain" description="Glycosyltransferase 2-like" evidence="2">
    <location>
        <begin position="4"/>
        <end position="135"/>
    </location>
</feature>